<name>B9TH44_RICCO</name>
<organism evidence="1 2">
    <name type="scientific">Ricinus communis</name>
    <name type="common">Castor bean</name>
    <dbReference type="NCBI Taxonomy" id="3988"/>
    <lineage>
        <taxon>Eukaryota</taxon>
        <taxon>Viridiplantae</taxon>
        <taxon>Streptophyta</taxon>
        <taxon>Embryophyta</taxon>
        <taxon>Tracheophyta</taxon>
        <taxon>Spermatophyta</taxon>
        <taxon>Magnoliopsida</taxon>
        <taxon>eudicotyledons</taxon>
        <taxon>Gunneridae</taxon>
        <taxon>Pentapetalae</taxon>
        <taxon>rosids</taxon>
        <taxon>fabids</taxon>
        <taxon>Malpighiales</taxon>
        <taxon>Euphorbiaceae</taxon>
        <taxon>Acalyphoideae</taxon>
        <taxon>Acalypheae</taxon>
        <taxon>Ricinus</taxon>
    </lineage>
</organism>
<dbReference type="InParanoid" id="B9TH44"/>
<accession>B9TH44</accession>
<protein>
    <submittedName>
        <fullName evidence="1">Uncharacterized protein</fullName>
    </submittedName>
</protein>
<dbReference type="AlphaFoldDB" id="B9TH44"/>
<evidence type="ECO:0000313" key="2">
    <source>
        <dbReference type="Proteomes" id="UP000008311"/>
    </source>
</evidence>
<dbReference type="Proteomes" id="UP000008311">
    <property type="component" value="Unassembled WGS sequence"/>
</dbReference>
<keyword evidence="2" id="KW-1185">Reference proteome</keyword>
<gene>
    <name evidence="1" type="ORF">RCOM_1798050</name>
</gene>
<proteinExistence type="predicted"/>
<reference evidence="2" key="1">
    <citation type="journal article" date="2010" name="Nat. Biotechnol.">
        <title>Draft genome sequence of the oilseed species Ricinus communis.</title>
        <authorList>
            <person name="Chan A.P."/>
            <person name="Crabtree J."/>
            <person name="Zhao Q."/>
            <person name="Lorenzi H."/>
            <person name="Orvis J."/>
            <person name="Puiu D."/>
            <person name="Melake-Berhan A."/>
            <person name="Jones K.M."/>
            <person name="Redman J."/>
            <person name="Chen G."/>
            <person name="Cahoon E.B."/>
            <person name="Gedil M."/>
            <person name="Stanke M."/>
            <person name="Haas B.J."/>
            <person name="Wortman J.R."/>
            <person name="Fraser-Liggett C.M."/>
            <person name="Ravel J."/>
            <person name="Rabinowicz P.D."/>
        </authorList>
    </citation>
    <scope>NUCLEOTIDE SEQUENCE [LARGE SCALE GENOMIC DNA]</scope>
    <source>
        <strain evidence="2">cv. Hale</strain>
    </source>
</reference>
<feature type="non-terminal residue" evidence="1">
    <location>
        <position position="117"/>
    </location>
</feature>
<dbReference type="EMBL" id="EQ981199">
    <property type="protein sequence ID" value="EEF24818.1"/>
    <property type="molecule type" value="Genomic_DNA"/>
</dbReference>
<evidence type="ECO:0000313" key="1">
    <source>
        <dbReference type="EMBL" id="EEF24818.1"/>
    </source>
</evidence>
<sequence>MHADAARSQLVRQIAAGRLQRRLHRPHDVVVGHHLVCAVIAHRKQRAAIGHQRRRQFRHAHKGMAGHIDRLQEAVQRAVEQAALHVRLGRVAMECTTISSLPCRASAAKTSSIWPAC</sequence>